<evidence type="ECO:0000313" key="2">
    <source>
        <dbReference type="EMBL" id="TWU21299.1"/>
    </source>
</evidence>
<feature type="domain" description="Helicase HerA central" evidence="1">
    <location>
        <begin position="70"/>
        <end position="284"/>
    </location>
</feature>
<dbReference type="AlphaFoldDB" id="A0A5C6CER4"/>
<dbReference type="EMBL" id="SJPS01000011">
    <property type="protein sequence ID" value="TWU21299.1"/>
    <property type="molecule type" value="Genomic_DNA"/>
</dbReference>
<proteinExistence type="predicted"/>
<sequence>MDIDDVLRKLEPLMPQQVTQWSRTLTLAQPTVKQMVERQVRSTAYRILGDYQHRILLSLPPKNISSGQLHLGTVLYEDEKWEFSLRLSELMQNLAIFGRSGAGKTNVSFHLLKQLVDKKVHFLFLDWKRTVRHLIPLLGKKIKVYTPGRSISPFPFNPFIVPPGVDASAYVNQLVDVMADAYTLGDGATSVLQRAIHACYSQGAKAPSIQQVLNAIDDLPSNQRSVGWKISAQRACESLLFSDTVASSSADQLAFAKNLLNQNTIIELDGIAENTKQFLIPLLCSWIYSVRLANNDREKLRFVIFLEEAHHTLYKGQRAKETLMNVLLRQCRELGMGIVLIDQHPHLISSAGIGNCYTTICMNQKDPNDVSKAVGLSGMEDADRWCLNQLSVGQGIVKLQDRWRKPILVQFPLVDIKKGLVTDEMLMKLEKGEISWSEIRERSGVKVTAGERSRSGATSLESGAVELLHDIAQHPEDGVDIRYRRLGASIDKGNRWKNQLVEHGLISPRRVKVGRTHRVLLRLTENALKLMTPREGRDPQASFLHEYWKQRIAKHFTSQGYKVELEAPRTKGGGKMDISASRASEKVSIEIETGKSDVVTNVKRDLLSGAQTVFVVATDETAFGKLEQKLAKERLLIPNRVELVEGEALVRQDKGKLGSHVA</sequence>
<dbReference type="InterPro" id="IPR002789">
    <property type="entry name" value="HerA_central"/>
</dbReference>
<accession>A0A5C6CER4</accession>
<dbReference type="Pfam" id="PF01935">
    <property type="entry name" value="DUF87"/>
    <property type="match status" value="1"/>
</dbReference>
<dbReference type="SUPFAM" id="SSF52540">
    <property type="entry name" value="P-loop containing nucleoside triphosphate hydrolases"/>
    <property type="match status" value="1"/>
</dbReference>
<comment type="caution">
    <text evidence="2">The sequence shown here is derived from an EMBL/GenBank/DDBJ whole genome shotgun (WGS) entry which is preliminary data.</text>
</comment>
<evidence type="ECO:0000259" key="1">
    <source>
        <dbReference type="Pfam" id="PF01935"/>
    </source>
</evidence>
<organism evidence="2 3">
    <name type="scientific">Bythopirellula polymerisocia</name>
    <dbReference type="NCBI Taxonomy" id="2528003"/>
    <lineage>
        <taxon>Bacteria</taxon>
        <taxon>Pseudomonadati</taxon>
        <taxon>Planctomycetota</taxon>
        <taxon>Planctomycetia</taxon>
        <taxon>Pirellulales</taxon>
        <taxon>Lacipirellulaceae</taxon>
        <taxon>Bythopirellula</taxon>
    </lineage>
</organism>
<keyword evidence="3" id="KW-1185">Reference proteome</keyword>
<dbReference type="PANTHER" id="PTHR30121:SF6">
    <property type="entry name" value="SLR6007 PROTEIN"/>
    <property type="match status" value="1"/>
</dbReference>
<gene>
    <name evidence="2" type="ORF">Pla144_47090</name>
</gene>
<evidence type="ECO:0000313" key="3">
    <source>
        <dbReference type="Proteomes" id="UP000318437"/>
    </source>
</evidence>
<dbReference type="Proteomes" id="UP000318437">
    <property type="component" value="Unassembled WGS sequence"/>
</dbReference>
<dbReference type="InterPro" id="IPR027417">
    <property type="entry name" value="P-loop_NTPase"/>
</dbReference>
<dbReference type="PANTHER" id="PTHR30121">
    <property type="entry name" value="UNCHARACTERIZED PROTEIN YJGR-RELATED"/>
    <property type="match status" value="1"/>
</dbReference>
<dbReference type="InterPro" id="IPR051162">
    <property type="entry name" value="T4SS_component"/>
</dbReference>
<protein>
    <submittedName>
        <fullName evidence="2">AAA-like domain protein</fullName>
    </submittedName>
</protein>
<dbReference type="OrthoDB" id="9758751at2"/>
<reference evidence="2 3" key="1">
    <citation type="submission" date="2019-02" db="EMBL/GenBank/DDBJ databases">
        <title>Deep-cultivation of Planctomycetes and their phenomic and genomic characterization uncovers novel biology.</title>
        <authorList>
            <person name="Wiegand S."/>
            <person name="Jogler M."/>
            <person name="Boedeker C."/>
            <person name="Pinto D."/>
            <person name="Vollmers J."/>
            <person name="Rivas-Marin E."/>
            <person name="Kohn T."/>
            <person name="Peeters S.H."/>
            <person name="Heuer A."/>
            <person name="Rast P."/>
            <person name="Oberbeckmann S."/>
            <person name="Bunk B."/>
            <person name="Jeske O."/>
            <person name="Meyerdierks A."/>
            <person name="Storesund J.E."/>
            <person name="Kallscheuer N."/>
            <person name="Luecker S."/>
            <person name="Lage O.M."/>
            <person name="Pohl T."/>
            <person name="Merkel B.J."/>
            <person name="Hornburger P."/>
            <person name="Mueller R.-W."/>
            <person name="Bruemmer F."/>
            <person name="Labrenz M."/>
            <person name="Spormann A.M."/>
            <person name="Op Den Camp H."/>
            <person name="Overmann J."/>
            <person name="Amann R."/>
            <person name="Jetten M.S.M."/>
            <person name="Mascher T."/>
            <person name="Medema M.H."/>
            <person name="Devos D.P."/>
            <person name="Kaster A.-K."/>
            <person name="Ovreas L."/>
            <person name="Rohde M."/>
            <person name="Galperin M.Y."/>
            <person name="Jogler C."/>
        </authorList>
    </citation>
    <scope>NUCLEOTIDE SEQUENCE [LARGE SCALE GENOMIC DNA]</scope>
    <source>
        <strain evidence="2 3">Pla144</strain>
    </source>
</reference>
<name>A0A5C6CER4_9BACT</name>
<dbReference type="Gene3D" id="3.40.50.300">
    <property type="entry name" value="P-loop containing nucleotide triphosphate hydrolases"/>
    <property type="match status" value="2"/>
</dbReference>